<accession>A0A0S4N527</accession>
<dbReference type="OrthoDB" id="9787436at2"/>
<dbReference type="Gene3D" id="2.60.40.10">
    <property type="entry name" value="Immunoglobulins"/>
    <property type="match status" value="1"/>
</dbReference>
<comment type="subcellular location">
    <subcellularLocation>
        <location evidence="1">Secreted</location>
    </subcellularLocation>
</comment>
<dbReference type="EMBL" id="FAOO01000009">
    <property type="protein sequence ID" value="CUU06270.1"/>
    <property type="molecule type" value="Genomic_DNA"/>
</dbReference>
<keyword evidence="7" id="KW-1185">Reference proteome</keyword>
<keyword evidence="3" id="KW-0378">Hydrolase</keyword>
<dbReference type="GO" id="GO:0005576">
    <property type="term" value="C:extracellular region"/>
    <property type="evidence" value="ECO:0007669"/>
    <property type="project" value="UniProtKB-SubCell"/>
</dbReference>
<evidence type="ECO:0000256" key="3">
    <source>
        <dbReference type="ARBA" id="ARBA00023049"/>
    </source>
</evidence>
<dbReference type="Pfam" id="PF04389">
    <property type="entry name" value="Peptidase_M28"/>
    <property type="match status" value="1"/>
</dbReference>
<protein>
    <submittedName>
        <fullName evidence="6">Peptidase family M28</fullName>
    </submittedName>
</protein>
<dbReference type="InterPro" id="IPR007484">
    <property type="entry name" value="Peptidase_M28"/>
</dbReference>
<dbReference type="Gene3D" id="3.40.630.10">
    <property type="entry name" value="Zn peptidases"/>
    <property type="match status" value="1"/>
</dbReference>
<dbReference type="InterPro" id="IPR003961">
    <property type="entry name" value="FN3_dom"/>
</dbReference>
<dbReference type="Proteomes" id="UP000320623">
    <property type="component" value="Unassembled WGS sequence"/>
</dbReference>
<dbReference type="AlphaFoldDB" id="A0A0S4N527"/>
<evidence type="ECO:0000256" key="2">
    <source>
        <dbReference type="ARBA" id="ARBA00022525"/>
    </source>
</evidence>
<dbReference type="GO" id="GO:0006508">
    <property type="term" value="P:proteolysis"/>
    <property type="evidence" value="ECO:0007669"/>
    <property type="project" value="InterPro"/>
</dbReference>
<dbReference type="InterPro" id="IPR036116">
    <property type="entry name" value="FN3_sf"/>
</dbReference>
<keyword evidence="2" id="KW-0964">Secreted</keyword>
<keyword evidence="4" id="KW-0732">Signal</keyword>
<evidence type="ECO:0000256" key="4">
    <source>
        <dbReference type="SAM" id="SignalP"/>
    </source>
</evidence>
<feature type="chain" id="PRO_5006624796" evidence="4">
    <location>
        <begin position="19"/>
        <end position="448"/>
    </location>
</feature>
<dbReference type="InterPro" id="IPR013783">
    <property type="entry name" value="Ig-like_fold"/>
</dbReference>
<gene>
    <name evidence="6" type="ORF">JGI1_01475</name>
</gene>
<proteinExistence type="predicted"/>
<dbReference type="STRING" id="1643428.GCA_001442855_01444"/>
<name>A0A0S4N527_9BACT</name>
<feature type="domain" description="Fibronectin type-III" evidence="5">
    <location>
        <begin position="360"/>
        <end position="448"/>
    </location>
</feature>
<evidence type="ECO:0000259" key="5">
    <source>
        <dbReference type="PROSITE" id="PS50853"/>
    </source>
</evidence>
<dbReference type="RefSeq" id="WP_140945213.1">
    <property type="nucleotide sequence ID" value="NZ_FAOO01000009.1"/>
</dbReference>
<dbReference type="PANTHER" id="PTHR12147">
    <property type="entry name" value="METALLOPEPTIDASE M28 FAMILY MEMBER"/>
    <property type="match status" value="1"/>
</dbReference>
<dbReference type="PANTHER" id="PTHR12147:SF26">
    <property type="entry name" value="PEPTIDASE M28 DOMAIN-CONTAINING PROTEIN"/>
    <property type="match status" value="1"/>
</dbReference>
<dbReference type="GO" id="GO:0008235">
    <property type="term" value="F:metalloexopeptidase activity"/>
    <property type="evidence" value="ECO:0007669"/>
    <property type="project" value="InterPro"/>
</dbReference>
<dbReference type="InterPro" id="IPR045175">
    <property type="entry name" value="M28_fam"/>
</dbReference>
<keyword evidence="3" id="KW-0645">Protease</keyword>
<sequence length="448" mass="50076">MKIRLQILLLLVPIFASSQPSVKLNQTVLEIIQKISADSIKRNIEKLVSFHTRHSLSDTSHPSIGIGSARRWLKSELERYSRQSGGRLKVEFDEFIAPQGPRVPRPTKMVNVIGILPGRIHKDKVYIVSAHYDSRAGDALDSTGFAPGANDDGSGTAAVLELARVLSKYEFDCTIMFVLFAGEEQGLLGSRHLAKKLKDSGTLVLGVLNNDIIGNTLGGNGINDNTQVRIFSEGLPLSRDENMLRLIASVGLENDSPSRQLARYIKDVGERYLPNFKVNLIFRRDRFLRGGDHIPFNEQGFPAVRISEMNENYNHQHQDVRVENGVKYGDLPEFVDFEYCANVTRLNAIALYHLANAPLPPKNPVIKVAELEYNTTLKWEMNSEDDLAGYNICIRETSSPFWEKKIFVGKVTEFTLKNISKDNFIFGIQAVDIDGNESPVVIPLPSGR</sequence>
<evidence type="ECO:0000256" key="1">
    <source>
        <dbReference type="ARBA" id="ARBA00004613"/>
    </source>
</evidence>
<keyword evidence="3" id="KW-0482">Metalloprotease</keyword>
<dbReference type="PROSITE" id="PS50853">
    <property type="entry name" value="FN3"/>
    <property type="match status" value="1"/>
</dbReference>
<dbReference type="SUPFAM" id="SSF49265">
    <property type="entry name" value="Fibronectin type III"/>
    <property type="match status" value="1"/>
</dbReference>
<evidence type="ECO:0000313" key="7">
    <source>
        <dbReference type="Proteomes" id="UP000320623"/>
    </source>
</evidence>
<dbReference type="SUPFAM" id="SSF53187">
    <property type="entry name" value="Zn-dependent exopeptidases"/>
    <property type="match status" value="1"/>
</dbReference>
<organism evidence="6 7">
    <name type="scientific">Candidatus Thermokryptus mobilis</name>
    <dbReference type="NCBI Taxonomy" id="1643428"/>
    <lineage>
        <taxon>Bacteria</taxon>
        <taxon>Pseudomonadati</taxon>
        <taxon>Candidatus Kryptoniota</taxon>
        <taxon>Candidatus Thermokryptus</taxon>
    </lineage>
</organism>
<evidence type="ECO:0000313" key="6">
    <source>
        <dbReference type="EMBL" id="CUU06270.1"/>
    </source>
</evidence>
<reference evidence="7" key="1">
    <citation type="submission" date="2015-11" db="EMBL/GenBank/DDBJ databases">
        <authorList>
            <person name="Varghese N."/>
        </authorList>
    </citation>
    <scope>NUCLEOTIDE SEQUENCE [LARGE SCALE GENOMIC DNA]</scope>
</reference>
<feature type="signal peptide" evidence="4">
    <location>
        <begin position="1"/>
        <end position="18"/>
    </location>
</feature>